<keyword evidence="8 9" id="KW-0472">Membrane</keyword>
<dbReference type="AlphaFoldDB" id="A0A840F5M3"/>
<evidence type="ECO:0000256" key="10">
    <source>
        <dbReference type="SAM" id="MobiDB-lite"/>
    </source>
</evidence>
<dbReference type="PANTHER" id="PTHR33910">
    <property type="entry name" value="PROTEIN TRANSLOCASE SUBUNIT SECE"/>
    <property type="match status" value="1"/>
</dbReference>
<evidence type="ECO:0000256" key="8">
    <source>
        <dbReference type="ARBA" id="ARBA00023136"/>
    </source>
</evidence>
<dbReference type="PROSITE" id="PS01067">
    <property type="entry name" value="SECE_SEC61G"/>
    <property type="match status" value="1"/>
</dbReference>
<dbReference type="InterPro" id="IPR001901">
    <property type="entry name" value="Translocase_SecE/Sec61-g"/>
</dbReference>
<evidence type="ECO:0000256" key="3">
    <source>
        <dbReference type="ARBA" id="ARBA00022475"/>
    </source>
</evidence>
<evidence type="ECO:0000313" key="11">
    <source>
        <dbReference type="EMBL" id="MBB4134837.1"/>
    </source>
</evidence>
<comment type="similarity">
    <text evidence="9">Belongs to the SecE/SEC61-gamma family.</text>
</comment>
<dbReference type="HAMAP" id="MF_00422">
    <property type="entry name" value="SecE"/>
    <property type="match status" value="1"/>
</dbReference>
<feature type="region of interest" description="Disordered" evidence="10">
    <location>
        <begin position="19"/>
        <end position="55"/>
    </location>
</feature>
<dbReference type="GO" id="GO:0008320">
    <property type="term" value="F:protein transmembrane transporter activity"/>
    <property type="evidence" value="ECO:0007669"/>
    <property type="project" value="UniProtKB-UniRule"/>
</dbReference>
<organism evidence="11 12">
    <name type="scientific">Gordonia humi</name>
    <dbReference type="NCBI Taxonomy" id="686429"/>
    <lineage>
        <taxon>Bacteria</taxon>
        <taxon>Bacillati</taxon>
        <taxon>Actinomycetota</taxon>
        <taxon>Actinomycetes</taxon>
        <taxon>Mycobacteriales</taxon>
        <taxon>Gordoniaceae</taxon>
        <taxon>Gordonia</taxon>
    </lineage>
</organism>
<gene>
    <name evidence="9" type="primary">secE</name>
    <name evidence="11" type="ORF">BKA16_001389</name>
</gene>
<evidence type="ECO:0000256" key="5">
    <source>
        <dbReference type="ARBA" id="ARBA00022927"/>
    </source>
</evidence>
<evidence type="ECO:0000256" key="2">
    <source>
        <dbReference type="ARBA" id="ARBA00022448"/>
    </source>
</evidence>
<name>A0A840F5M3_9ACTN</name>
<dbReference type="EMBL" id="JACIFP010000001">
    <property type="protein sequence ID" value="MBB4134837.1"/>
    <property type="molecule type" value="Genomic_DNA"/>
</dbReference>
<comment type="function">
    <text evidence="9">Essential subunit of the Sec protein translocation channel SecYEG. Clamps together the 2 halves of SecY. May contact the channel plug during translocation.</text>
</comment>
<dbReference type="GO" id="GO:0006605">
    <property type="term" value="P:protein targeting"/>
    <property type="evidence" value="ECO:0007669"/>
    <property type="project" value="UniProtKB-UniRule"/>
</dbReference>
<keyword evidence="7 9" id="KW-0811">Translocation</keyword>
<keyword evidence="4 9" id="KW-0812">Transmembrane</keyword>
<keyword evidence="5 9" id="KW-0653">Protein transport</keyword>
<dbReference type="PANTHER" id="PTHR33910:SF1">
    <property type="entry name" value="PROTEIN TRANSLOCASE SUBUNIT SECE"/>
    <property type="match status" value="1"/>
</dbReference>
<comment type="subcellular location">
    <subcellularLocation>
        <location evidence="9">Cell membrane</location>
        <topology evidence="9">Single-pass membrane protein</topology>
    </subcellularLocation>
    <subcellularLocation>
        <location evidence="1">Membrane</location>
    </subcellularLocation>
</comment>
<dbReference type="InterPro" id="IPR038379">
    <property type="entry name" value="SecE_sf"/>
</dbReference>
<dbReference type="GO" id="GO:0005886">
    <property type="term" value="C:plasma membrane"/>
    <property type="evidence" value="ECO:0007669"/>
    <property type="project" value="UniProtKB-SubCell"/>
</dbReference>
<feature type="transmembrane region" description="Helical" evidence="9">
    <location>
        <begin position="90"/>
        <end position="111"/>
    </location>
</feature>
<dbReference type="InterPro" id="IPR005807">
    <property type="entry name" value="SecE_bac"/>
</dbReference>
<dbReference type="Pfam" id="PF00584">
    <property type="entry name" value="SecE"/>
    <property type="match status" value="1"/>
</dbReference>
<evidence type="ECO:0000313" key="12">
    <source>
        <dbReference type="Proteomes" id="UP000551501"/>
    </source>
</evidence>
<protein>
    <recommendedName>
        <fullName evidence="9">Protein translocase subunit SecE</fullName>
    </recommendedName>
</protein>
<evidence type="ECO:0000256" key="9">
    <source>
        <dbReference type="HAMAP-Rule" id="MF_00422"/>
    </source>
</evidence>
<dbReference type="GO" id="GO:0043952">
    <property type="term" value="P:protein transport by the Sec complex"/>
    <property type="evidence" value="ECO:0007669"/>
    <property type="project" value="UniProtKB-UniRule"/>
</dbReference>
<keyword evidence="3 9" id="KW-1003">Cell membrane</keyword>
<feature type="compositionally biased region" description="Basic and acidic residues" evidence="10">
    <location>
        <begin position="19"/>
        <end position="28"/>
    </location>
</feature>
<accession>A0A840F5M3</accession>
<comment type="subunit">
    <text evidence="9">Component of the Sec protein translocase complex. Heterotrimer consisting of SecY, SecE and SecG subunits. The heterotrimers can form oligomers, although 1 heterotrimer is thought to be able to translocate proteins. Interacts with the ribosome. Interacts with SecDF, and other proteins may be involved. Interacts with SecA.</text>
</comment>
<proteinExistence type="inferred from homology"/>
<evidence type="ECO:0000256" key="4">
    <source>
        <dbReference type="ARBA" id="ARBA00022692"/>
    </source>
</evidence>
<dbReference type="NCBIfam" id="TIGR00964">
    <property type="entry name" value="secE_bact"/>
    <property type="match status" value="1"/>
</dbReference>
<keyword evidence="6 9" id="KW-1133">Transmembrane helix</keyword>
<dbReference type="GO" id="GO:0009306">
    <property type="term" value="P:protein secretion"/>
    <property type="evidence" value="ECO:0007669"/>
    <property type="project" value="UniProtKB-UniRule"/>
</dbReference>
<sequence>MAKRDRKADDVDESIEIDDVRADDELRPSGKRSARGRRTEGAAGTAVATKSRTAEAGASTARNPFVRIWTFLKQVVSEMRKVVWPTRSEMVNYSIAVLAFLVLVTAIIAGLDIGFAKLMLVVFG</sequence>
<dbReference type="RefSeq" id="WP_183369952.1">
    <property type="nucleotide sequence ID" value="NZ_BAABHL010000037.1"/>
</dbReference>
<keyword evidence="12" id="KW-1185">Reference proteome</keyword>
<keyword evidence="2 9" id="KW-0813">Transport</keyword>
<comment type="caution">
    <text evidence="11">The sequence shown here is derived from an EMBL/GenBank/DDBJ whole genome shotgun (WGS) entry which is preliminary data.</text>
</comment>
<evidence type="ECO:0000256" key="6">
    <source>
        <dbReference type="ARBA" id="ARBA00022989"/>
    </source>
</evidence>
<reference evidence="11 12" key="1">
    <citation type="submission" date="2020-08" db="EMBL/GenBank/DDBJ databases">
        <title>Sequencing the genomes of 1000 actinobacteria strains.</title>
        <authorList>
            <person name="Klenk H.-P."/>
        </authorList>
    </citation>
    <scope>NUCLEOTIDE SEQUENCE [LARGE SCALE GENOMIC DNA]</scope>
    <source>
        <strain evidence="11 12">DSM 45298</strain>
    </source>
</reference>
<evidence type="ECO:0000256" key="7">
    <source>
        <dbReference type="ARBA" id="ARBA00023010"/>
    </source>
</evidence>
<evidence type="ECO:0000256" key="1">
    <source>
        <dbReference type="ARBA" id="ARBA00004370"/>
    </source>
</evidence>
<dbReference type="Gene3D" id="1.20.5.1030">
    <property type="entry name" value="Preprotein translocase secy subunit"/>
    <property type="match status" value="1"/>
</dbReference>
<dbReference type="Proteomes" id="UP000551501">
    <property type="component" value="Unassembled WGS sequence"/>
</dbReference>
<dbReference type="GO" id="GO:0065002">
    <property type="term" value="P:intracellular protein transmembrane transport"/>
    <property type="evidence" value="ECO:0007669"/>
    <property type="project" value="UniProtKB-UniRule"/>
</dbReference>